<feature type="transmembrane region" description="Helical" evidence="1">
    <location>
        <begin position="21"/>
        <end position="45"/>
    </location>
</feature>
<keyword evidence="1" id="KW-0812">Transmembrane</keyword>
<evidence type="ECO:0000256" key="1">
    <source>
        <dbReference type="SAM" id="Phobius"/>
    </source>
</evidence>
<evidence type="ECO:0000313" key="3">
    <source>
        <dbReference type="Proteomes" id="UP001278766"/>
    </source>
</evidence>
<sequence>MYSLPVRKDYATNLPCLSVHFITRLLCLFLSLFLSCVAVAFYSIIKTNTWMDDDLFLVGTSLSSFPLQRQKDSWFILPRLCLHDDDPSFLYPSGWLVSLADVLFPITAVVWEFFLLLWVHGIYG</sequence>
<reference evidence="2" key="2">
    <citation type="submission" date="2023-06" db="EMBL/GenBank/DDBJ databases">
        <authorList>
            <consortium name="Lawrence Berkeley National Laboratory"/>
            <person name="Haridas S."/>
            <person name="Hensen N."/>
            <person name="Bonometti L."/>
            <person name="Westerberg I."/>
            <person name="Brannstrom I.O."/>
            <person name="Guillou S."/>
            <person name="Cros-Aarteil S."/>
            <person name="Calhoun S."/>
            <person name="Kuo A."/>
            <person name="Mondo S."/>
            <person name="Pangilinan J."/>
            <person name="Riley R."/>
            <person name="Labutti K."/>
            <person name="Andreopoulos B."/>
            <person name="Lipzen A."/>
            <person name="Chen C."/>
            <person name="Yanf M."/>
            <person name="Daum C."/>
            <person name="Ng V."/>
            <person name="Clum A."/>
            <person name="Steindorff A."/>
            <person name="Ohm R."/>
            <person name="Martin F."/>
            <person name="Silar P."/>
            <person name="Natvig D."/>
            <person name="Lalanne C."/>
            <person name="Gautier V."/>
            <person name="Ament-Velasquez S.L."/>
            <person name="Kruys A."/>
            <person name="Hutchinson M.I."/>
            <person name="Powell A.J."/>
            <person name="Barry K."/>
            <person name="Miller A.N."/>
            <person name="Grigoriev I.V."/>
            <person name="Debuchy R."/>
            <person name="Gladieux P."/>
            <person name="Thoren M.H."/>
            <person name="Johannesson H."/>
        </authorList>
    </citation>
    <scope>NUCLEOTIDE SEQUENCE</scope>
    <source>
        <strain evidence="2">CBS 168.71</strain>
    </source>
</reference>
<organism evidence="2 3">
    <name type="scientific">Chaetomium fimeti</name>
    <dbReference type="NCBI Taxonomy" id="1854472"/>
    <lineage>
        <taxon>Eukaryota</taxon>
        <taxon>Fungi</taxon>
        <taxon>Dikarya</taxon>
        <taxon>Ascomycota</taxon>
        <taxon>Pezizomycotina</taxon>
        <taxon>Sordariomycetes</taxon>
        <taxon>Sordariomycetidae</taxon>
        <taxon>Sordariales</taxon>
        <taxon>Chaetomiaceae</taxon>
        <taxon>Chaetomium</taxon>
    </lineage>
</organism>
<keyword evidence="3" id="KW-1185">Reference proteome</keyword>
<feature type="transmembrane region" description="Helical" evidence="1">
    <location>
        <begin position="95"/>
        <end position="119"/>
    </location>
</feature>
<accession>A0AAE0LV55</accession>
<name>A0AAE0LV55_9PEZI</name>
<comment type="caution">
    <text evidence="2">The sequence shown here is derived from an EMBL/GenBank/DDBJ whole genome shotgun (WGS) entry which is preliminary data.</text>
</comment>
<dbReference type="EMBL" id="JAUEPN010000002">
    <property type="protein sequence ID" value="KAK3298697.1"/>
    <property type="molecule type" value="Genomic_DNA"/>
</dbReference>
<evidence type="ECO:0000313" key="2">
    <source>
        <dbReference type="EMBL" id="KAK3298697.1"/>
    </source>
</evidence>
<keyword evidence="1" id="KW-1133">Transmembrane helix</keyword>
<dbReference type="Proteomes" id="UP001278766">
    <property type="component" value="Unassembled WGS sequence"/>
</dbReference>
<dbReference type="GeneID" id="87840054"/>
<dbReference type="AlphaFoldDB" id="A0AAE0LV55"/>
<dbReference type="RefSeq" id="XP_062662211.1">
    <property type="nucleotide sequence ID" value="XM_062803106.1"/>
</dbReference>
<gene>
    <name evidence="2" type="ORF">B0H64DRAFT_385847</name>
</gene>
<keyword evidence="1" id="KW-0472">Membrane</keyword>
<reference evidence="2" key="1">
    <citation type="journal article" date="2023" name="Mol. Phylogenet. Evol.">
        <title>Genome-scale phylogeny and comparative genomics of the fungal order Sordariales.</title>
        <authorList>
            <person name="Hensen N."/>
            <person name="Bonometti L."/>
            <person name="Westerberg I."/>
            <person name="Brannstrom I.O."/>
            <person name="Guillou S."/>
            <person name="Cros-Aarteil S."/>
            <person name="Calhoun S."/>
            <person name="Haridas S."/>
            <person name="Kuo A."/>
            <person name="Mondo S."/>
            <person name="Pangilinan J."/>
            <person name="Riley R."/>
            <person name="LaButti K."/>
            <person name="Andreopoulos B."/>
            <person name="Lipzen A."/>
            <person name="Chen C."/>
            <person name="Yan M."/>
            <person name="Daum C."/>
            <person name="Ng V."/>
            <person name="Clum A."/>
            <person name="Steindorff A."/>
            <person name="Ohm R.A."/>
            <person name="Martin F."/>
            <person name="Silar P."/>
            <person name="Natvig D.O."/>
            <person name="Lalanne C."/>
            <person name="Gautier V."/>
            <person name="Ament-Velasquez S.L."/>
            <person name="Kruys A."/>
            <person name="Hutchinson M.I."/>
            <person name="Powell A.J."/>
            <person name="Barry K."/>
            <person name="Miller A.N."/>
            <person name="Grigoriev I.V."/>
            <person name="Debuchy R."/>
            <person name="Gladieux P."/>
            <person name="Hiltunen Thoren M."/>
            <person name="Johannesson H."/>
        </authorList>
    </citation>
    <scope>NUCLEOTIDE SEQUENCE</scope>
    <source>
        <strain evidence="2">CBS 168.71</strain>
    </source>
</reference>
<proteinExistence type="predicted"/>
<protein>
    <submittedName>
        <fullName evidence="2">Uncharacterized protein</fullName>
    </submittedName>
</protein>